<reference evidence="3 4" key="1">
    <citation type="journal article" date="2011" name="Science">
        <title>Comparative functional genomics of the fission yeasts.</title>
        <authorList>
            <person name="Rhind N."/>
            <person name="Chen Z."/>
            <person name="Yassour M."/>
            <person name="Thompson D.A."/>
            <person name="Haas B.J."/>
            <person name="Habib N."/>
            <person name="Wapinski I."/>
            <person name="Roy S."/>
            <person name="Lin M.F."/>
            <person name="Heiman D.I."/>
            <person name="Young S.K."/>
            <person name="Furuya K."/>
            <person name="Guo Y."/>
            <person name="Pidoux A."/>
            <person name="Chen H.M."/>
            <person name="Robbertse B."/>
            <person name="Goldberg J.M."/>
            <person name="Aoki K."/>
            <person name="Bayne E.H."/>
            <person name="Berlin A.M."/>
            <person name="Desjardins C.A."/>
            <person name="Dobbs E."/>
            <person name="Dukaj L."/>
            <person name="Fan L."/>
            <person name="FitzGerald M.G."/>
            <person name="French C."/>
            <person name="Gujja S."/>
            <person name="Hansen K."/>
            <person name="Keifenheim D."/>
            <person name="Levin J.Z."/>
            <person name="Mosher R.A."/>
            <person name="Mueller C.A."/>
            <person name="Pfiffner J."/>
            <person name="Priest M."/>
            <person name="Russ C."/>
            <person name="Smialowska A."/>
            <person name="Swoboda P."/>
            <person name="Sykes S.M."/>
            <person name="Vaughn M."/>
            <person name="Vengrova S."/>
            <person name="Yoder R."/>
            <person name="Zeng Q."/>
            <person name="Allshire R."/>
            <person name="Baulcombe D."/>
            <person name="Birren B.W."/>
            <person name="Brown W."/>
            <person name="Ekwall K."/>
            <person name="Kellis M."/>
            <person name="Leatherwood J."/>
            <person name="Levin H."/>
            <person name="Margalit H."/>
            <person name="Martienssen R."/>
            <person name="Nieduszynski C.A."/>
            <person name="Spatafora J.W."/>
            <person name="Friedman N."/>
            <person name="Dalgaard J.Z."/>
            <person name="Baumann P."/>
            <person name="Niki H."/>
            <person name="Regev A."/>
            <person name="Nusbaum C."/>
        </authorList>
    </citation>
    <scope>NUCLEOTIDE SEQUENCE [LARGE SCALE GENOMIC DNA]</scope>
    <source>
        <strain evidence="4">yFS286</strain>
    </source>
</reference>
<keyword evidence="4" id="KW-1185">Reference proteome</keyword>
<dbReference type="OrthoDB" id="10249433at2759"/>
<dbReference type="EMBL" id="KE503207">
    <property type="protein sequence ID" value="EPX72294.1"/>
    <property type="molecule type" value="Genomic_DNA"/>
</dbReference>
<evidence type="ECO:0000256" key="1">
    <source>
        <dbReference type="SAM" id="Phobius"/>
    </source>
</evidence>
<sequence>MVFSNSFFNEESLLASLLRQVQINTEIRKLDFLLFHRLIIFSSLFCFLFFVFTFTRFLFFYSVLPKQVSFEFFFRLPGYSFLLFFLLVFVFFFSLFLSFPVPPFSLSFLPTTTTTMSAIFAETTFQVLKYGGAISLSITVIALAFLYRYQKTLIYPSSFPEGSRTAVATPKEFGIDYEQISLKTRDKVTLDSYLMLQSKAPESCPTLLYFHANAGNMGHRLPIARVFYSALGMNVFIISYRGYGRSTGSSNELGMNIDAQTALDFLQQHPICSSTNIVVYGQSVGGAVALSLASKNESLISALVLENTFTSIKDMIPTVFPYIGSLLSHFCTEKWESVRAIRKLHNLPVLFLSGAEDEIVPPPQMQLLYGLCPSKQKRLCIFPKSKHNDTCLGEGYFHSIAEFLRSNNVRTSAD</sequence>
<keyword evidence="1" id="KW-0472">Membrane</keyword>
<feature type="transmembrane region" description="Helical" evidence="1">
    <location>
        <begin position="127"/>
        <end position="147"/>
    </location>
</feature>
<gene>
    <name evidence="3" type="ORF">SOCG_00060</name>
</gene>
<keyword evidence="1" id="KW-1133">Transmembrane helix</keyword>
<dbReference type="eggNOG" id="KOG4391">
    <property type="taxonomic scope" value="Eukaryota"/>
</dbReference>
<dbReference type="Pfam" id="PF00561">
    <property type="entry name" value="Abhydrolase_1"/>
    <property type="match status" value="1"/>
</dbReference>
<proteinExistence type="predicted"/>
<dbReference type="SUPFAM" id="SSF53474">
    <property type="entry name" value="alpha/beta-Hydrolases"/>
    <property type="match status" value="1"/>
</dbReference>
<dbReference type="AlphaFoldDB" id="S9RDY6"/>
<dbReference type="Gene3D" id="3.40.50.1820">
    <property type="entry name" value="alpha/beta hydrolase"/>
    <property type="match status" value="1"/>
</dbReference>
<dbReference type="GeneID" id="25029044"/>
<dbReference type="Proteomes" id="UP000016088">
    <property type="component" value="Unassembled WGS sequence"/>
</dbReference>
<evidence type="ECO:0000313" key="4">
    <source>
        <dbReference type="Proteomes" id="UP000016088"/>
    </source>
</evidence>
<protein>
    <submittedName>
        <fullName evidence="3">Esterase/lipase</fullName>
    </submittedName>
</protein>
<dbReference type="InterPro" id="IPR000073">
    <property type="entry name" value="AB_hydrolase_1"/>
</dbReference>
<evidence type="ECO:0000259" key="2">
    <source>
        <dbReference type="Pfam" id="PF00561"/>
    </source>
</evidence>
<feature type="transmembrane region" description="Helical" evidence="1">
    <location>
        <begin position="226"/>
        <end position="243"/>
    </location>
</feature>
<dbReference type="InterPro" id="IPR029058">
    <property type="entry name" value="AB_hydrolase_fold"/>
</dbReference>
<organism evidence="3 4">
    <name type="scientific">Schizosaccharomyces octosporus (strain yFS286)</name>
    <name type="common">Fission yeast</name>
    <name type="synonym">Octosporomyces octosporus</name>
    <dbReference type="NCBI Taxonomy" id="483514"/>
    <lineage>
        <taxon>Eukaryota</taxon>
        <taxon>Fungi</taxon>
        <taxon>Dikarya</taxon>
        <taxon>Ascomycota</taxon>
        <taxon>Taphrinomycotina</taxon>
        <taxon>Schizosaccharomycetes</taxon>
        <taxon>Schizosaccharomycetales</taxon>
        <taxon>Schizosaccharomycetaceae</taxon>
        <taxon>Schizosaccharomyces</taxon>
    </lineage>
</organism>
<accession>S9RDY6</accession>
<evidence type="ECO:0000313" key="3">
    <source>
        <dbReference type="EMBL" id="EPX72294.1"/>
    </source>
</evidence>
<dbReference type="PANTHER" id="PTHR12277">
    <property type="entry name" value="ALPHA/BETA HYDROLASE DOMAIN-CONTAINING PROTEIN"/>
    <property type="match status" value="1"/>
</dbReference>
<dbReference type="VEuPathDB" id="FungiDB:SOCG_00060"/>
<feature type="domain" description="AB hydrolase-1" evidence="2">
    <location>
        <begin position="205"/>
        <end position="309"/>
    </location>
</feature>
<dbReference type="HOGENOM" id="CLU_029375_2_0_1"/>
<name>S9RDY6_SCHOY</name>
<dbReference type="GO" id="GO:0008474">
    <property type="term" value="F:palmitoyl-(protein) hydrolase activity"/>
    <property type="evidence" value="ECO:0007669"/>
    <property type="project" value="TreeGrafter"/>
</dbReference>
<keyword evidence="1" id="KW-0812">Transmembrane</keyword>
<feature type="transmembrane region" description="Helical" evidence="1">
    <location>
        <begin position="76"/>
        <end position="99"/>
    </location>
</feature>
<dbReference type="PANTHER" id="PTHR12277:SF81">
    <property type="entry name" value="PROTEIN ABHD13"/>
    <property type="match status" value="1"/>
</dbReference>
<dbReference type="RefSeq" id="XP_013017934.1">
    <property type="nucleotide sequence ID" value="XM_013162480.1"/>
</dbReference>
<feature type="transmembrane region" description="Helical" evidence="1">
    <location>
        <begin position="38"/>
        <end position="64"/>
    </location>
</feature>
<dbReference type="GO" id="GO:0016020">
    <property type="term" value="C:membrane"/>
    <property type="evidence" value="ECO:0007669"/>
    <property type="project" value="TreeGrafter"/>
</dbReference>
<dbReference type="OMA" id="DEVIPHQ"/>